<keyword evidence="1" id="KW-1133">Transmembrane helix</keyword>
<organism evidence="2 3">
    <name type="scientific">[Eubacterium] siraeum</name>
    <dbReference type="NCBI Taxonomy" id="39492"/>
    <lineage>
        <taxon>Bacteria</taxon>
        <taxon>Bacillati</taxon>
        <taxon>Bacillota</taxon>
        <taxon>Clostridia</taxon>
        <taxon>Eubacteriales</taxon>
        <taxon>Oscillospiraceae</taxon>
        <taxon>Oscillospiraceae incertae sedis</taxon>
    </lineage>
</organism>
<dbReference type="EMBL" id="CZBY01000014">
    <property type="protein sequence ID" value="CUQ88672.1"/>
    <property type="molecule type" value="Genomic_DNA"/>
</dbReference>
<keyword evidence="1" id="KW-0812">Transmembrane</keyword>
<gene>
    <name evidence="2" type="ORF">ERS852540_01767</name>
</gene>
<dbReference type="STRING" id="39492.ERS852540_01767"/>
<evidence type="ECO:0000256" key="1">
    <source>
        <dbReference type="SAM" id="Phobius"/>
    </source>
</evidence>
<proteinExistence type="predicted"/>
<sequence>MKNYLYPKNLKSKTKILKWQARDFIVIVFFSIICVTILANTLRAEQFVFLFVYAILTIVTEEDRTLCSYVTIAAKHFLLEQQKYLWK</sequence>
<evidence type="ECO:0000313" key="3">
    <source>
        <dbReference type="Proteomes" id="UP000095662"/>
    </source>
</evidence>
<dbReference type="AlphaFoldDB" id="A0A174ZRM1"/>
<protein>
    <submittedName>
        <fullName evidence="2">Uncharacterized protein</fullName>
    </submittedName>
</protein>
<accession>A0A174ZRM1</accession>
<dbReference type="Proteomes" id="UP000095662">
    <property type="component" value="Unassembled WGS sequence"/>
</dbReference>
<keyword evidence="1" id="KW-0472">Membrane</keyword>
<name>A0A174ZRM1_9FIRM</name>
<reference evidence="2 3" key="1">
    <citation type="submission" date="2015-09" db="EMBL/GenBank/DDBJ databases">
        <authorList>
            <consortium name="Pathogen Informatics"/>
        </authorList>
    </citation>
    <scope>NUCLEOTIDE SEQUENCE [LARGE SCALE GENOMIC DNA]</scope>
    <source>
        <strain evidence="2 3">2789STDY5834928</strain>
    </source>
</reference>
<evidence type="ECO:0000313" key="2">
    <source>
        <dbReference type="EMBL" id="CUQ88672.1"/>
    </source>
</evidence>
<feature type="transmembrane region" description="Helical" evidence="1">
    <location>
        <begin position="21"/>
        <end position="42"/>
    </location>
</feature>